<dbReference type="PRINTS" id="PR00861">
    <property type="entry name" value="ALYTICPTASE"/>
</dbReference>
<keyword evidence="3" id="KW-0378">Hydrolase</keyword>
<dbReference type="GO" id="GO:0004252">
    <property type="term" value="F:serine-type endopeptidase activity"/>
    <property type="evidence" value="ECO:0007669"/>
    <property type="project" value="InterPro"/>
</dbReference>
<proteinExistence type="inferred from homology"/>
<sequence length="313" mass="33126">MERAQERDLRRVGALHHREHGADDRGAKRVLGDGLAILDAGDPPTAALPPGKLDELGAISNTAWGIKADTNQVSVEIFDGAPADGRARIEKVAAAHPGAVRVDRIRSGLKFKVTDLRGGNGITSEGWLCSAGFNTKNSSGTIYTLTAGHCVRGTGNEWRMDWNNARIGNQTAYGFGGAAGDWATIKADDPGINPLGTVRYWGGIYKQIDNSAWPTVGVDMDRVGVSSEDTTGYVTSEVVTVTIDGVQLEQMFESNVCALGGDSGGPALRGTTALGLLSGGTDETVCNSDSSGTYRNYFMPVQRVLNARGLHVY</sequence>
<dbReference type="EMBL" id="BJHV01000001">
    <property type="protein sequence ID" value="GDY46591.1"/>
    <property type="molecule type" value="Genomic_DNA"/>
</dbReference>
<evidence type="ECO:0000256" key="4">
    <source>
        <dbReference type="ARBA" id="ARBA00022825"/>
    </source>
</evidence>
<dbReference type="InterPro" id="IPR043504">
    <property type="entry name" value="Peptidase_S1_PA_chymotrypsin"/>
</dbReference>
<evidence type="ECO:0000259" key="6">
    <source>
        <dbReference type="Pfam" id="PF00089"/>
    </source>
</evidence>
<evidence type="ECO:0000313" key="8">
    <source>
        <dbReference type="Proteomes" id="UP000299290"/>
    </source>
</evidence>
<dbReference type="GO" id="GO:0006508">
    <property type="term" value="P:proteolysis"/>
    <property type="evidence" value="ECO:0007669"/>
    <property type="project" value="UniProtKB-KW"/>
</dbReference>
<dbReference type="Proteomes" id="UP000299290">
    <property type="component" value="Unassembled WGS sequence"/>
</dbReference>
<dbReference type="InterPro" id="IPR001254">
    <property type="entry name" value="Trypsin_dom"/>
</dbReference>
<dbReference type="PROSITE" id="PS00134">
    <property type="entry name" value="TRYPSIN_HIS"/>
    <property type="match status" value="1"/>
</dbReference>
<evidence type="ECO:0000256" key="2">
    <source>
        <dbReference type="ARBA" id="ARBA00022670"/>
    </source>
</evidence>
<keyword evidence="4" id="KW-0720">Serine protease</keyword>
<protein>
    <submittedName>
        <fullName evidence="7">Serine protease</fullName>
    </submittedName>
</protein>
<dbReference type="CDD" id="cd21112">
    <property type="entry name" value="alphaLP-like"/>
    <property type="match status" value="1"/>
</dbReference>
<comment type="similarity">
    <text evidence="1">Belongs to the peptidase S1 family.</text>
</comment>
<comment type="caution">
    <text evidence="7">The sequence shown here is derived from an EMBL/GenBank/DDBJ whole genome shotgun (WGS) entry which is preliminary data.</text>
</comment>
<evidence type="ECO:0000313" key="7">
    <source>
        <dbReference type="EMBL" id="GDY46591.1"/>
    </source>
</evidence>
<keyword evidence="2 7" id="KW-0645">Protease</keyword>
<dbReference type="InterPro" id="IPR009003">
    <property type="entry name" value="Peptidase_S1_PA"/>
</dbReference>
<evidence type="ECO:0000256" key="3">
    <source>
        <dbReference type="ARBA" id="ARBA00022801"/>
    </source>
</evidence>
<gene>
    <name evidence="7" type="ORF">SANT12839_074730</name>
</gene>
<organism evidence="7 8">
    <name type="scientific">Streptomyces antimycoticus</name>
    <dbReference type="NCBI Taxonomy" id="68175"/>
    <lineage>
        <taxon>Bacteria</taxon>
        <taxon>Bacillati</taxon>
        <taxon>Actinomycetota</taxon>
        <taxon>Actinomycetes</taxon>
        <taxon>Kitasatosporales</taxon>
        <taxon>Streptomycetaceae</taxon>
        <taxon>Streptomyces</taxon>
        <taxon>Streptomyces violaceusniger group</taxon>
    </lineage>
</organism>
<evidence type="ECO:0000256" key="1">
    <source>
        <dbReference type="ARBA" id="ARBA00007664"/>
    </source>
</evidence>
<dbReference type="InterPro" id="IPR018114">
    <property type="entry name" value="TRYPSIN_HIS"/>
</dbReference>
<accession>A0A4D4KBQ2</accession>
<dbReference type="InterPro" id="IPR001316">
    <property type="entry name" value="Pept_S1A_streptogrisin"/>
</dbReference>
<reference evidence="7 8" key="1">
    <citation type="journal article" date="2020" name="Int. J. Syst. Evol. Microbiol.">
        <title>Reclassification of Streptomyces castelarensis and Streptomyces sporoclivatus as later heterotypic synonyms of Streptomyces antimycoticus.</title>
        <authorList>
            <person name="Komaki H."/>
            <person name="Tamura T."/>
        </authorList>
    </citation>
    <scope>NUCLEOTIDE SEQUENCE [LARGE SCALE GENOMIC DNA]</scope>
    <source>
        <strain evidence="7 8">NBRC 12839</strain>
    </source>
</reference>
<evidence type="ECO:0000256" key="5">
    <source>
        <dbReference type="ARBA" id="ARBA00023157"/>
    </source>
</evidence>
<dbReference type="AlphaFoldDB" id="A0A4D4KBQ2"/>
<dbReference type="SUPFAM" id="SSF50494">
    <property type="entry name" value="Trypsin-like serine proteases"/>
    <property type="match status" value="1"/>
</dbReference>
<keyword evidence="5" id="KW-1015">Disulfide bond</keyword>
<feature type="domain" description="Peptidase S1" evidence="6">
    <location>
        <begin position="143"/>
        <end position="301"/>
    </location>
</feature>
<keyword evidence="8" id="KW-1185">Reference proteome</keyword>
<dbReference type="Gene3D" id="2.40.10.10">
    <property type="entry name" value="Trypsin-like serine proteases"/>
    <property type="match status" value="2"/>
</dbReference>
<dbReference type="Pfam" id="PF00089">
    <property type="entry name" value="Trypsin"/>
    <property type="match status" value="1"/>
</dbReference>
<name>A0A4D4KBQ2_9ACTN</name>